<sequence>MKIIIGAMFEELEVIINSRKLIPVLNSVFQEFKTEDNKLVVCVSGIGTVNASACLSYLLTKYNHVEQIINIGTSGAICTSLKQGDVVIVDKASYPTTNVTSFGYQHGQVPKMPVYFESDKNLIDQRINKFKQMNQEFKIVNAATMDVFVDNKSIVDNVIGRLPFNAQIVEMEIAAYMQVAHLFNIPFVGVKIISDLVASDHKSTLEFDDFLPQAAKKINDLV</sequence>
<keyword evidence="4" id="KW-0378">Hydrolase</keyword>
<dbReference type="GO" id="GO:0005829">
    <property type="term" value="C:cytosol"/>
    <property type="evidence" value="ECO:0007669"/>
    <property type="project" value="TreeGrafter"/>
</dbReference>
<dbReference type="PANTHER" id="PTHR46832:SF1">
    <property type="entry name" value="5'-METHYLTHIOADENOSINE_S-ADENOSYLHOMOCYSTEINE NUCLEOSIDASE"/>
    <property type="match status" value="1"/>
</dbReference>
<dbReference type="SUPFAM" id="SSF53167">
    <property type="entry name" value="Purine and uridine phosphorylases"/>
    <property type="match status" value="1"/>
</dbReference>
<comment type="pathway">
    <text evidence="1">Amino-acid biosynthesis; L-methionine biosynthesis via salvage pathway; S-methyl-5-thio-alpha-D-ribose 1-phosphate from S-methyl-5'-thioadenosine (hydrolase route): step 1/2.</text>
</comment>
<evidence type="ECO:0000313" key="8">
    <source>
        <dbReference type="Proteomes" id="UP000232063"/>
    </source>
</evidence>
<dbReference type="CDD" id="cd09008">
    <property type="entry name" value="MTAN"/>
    <property type="match status" value="1"/>
</dbReference>
<name>A0A2K8NVT4_9MOLU</name>
<evidence type="ECO:0000256" key="4">
    <source>
        <dbReference type="ARBA" id="ARBA00022801"/>
    </source>
</evidence>
<feature type="domain" description="Nucleoside phosphorylase" evidence="6">
    <location>
        <begin position="3"/>
        <end position="221"/>
    </location>
</feature>
<keyword evidence="5" id="KW-0486">Methionine biosynthesis</keyword>
<dbReference type="UniPathway" id="UPA00904">
    <property type="reaction ID" value="UER00871"/>
</dbReference>
<keyword evidence="8" id="KW-1185">Reference proteome</keyword>
<dbReference type="InterPro" id="IPR035994">
    <property type="entry name" value="Nucleoside_phosphorylase_sf"/>
</dbReference>
<evidence type="ECO:0000256" key="5">
    <source>
        <dbReference type="ARBA" id="ARBA00023167"/>
    </source>
</evidence>
<evidence type="ECO:0000313" key="7">
    <source>
        <dbReference type="EMBL" id="ATZ17298.1"/>
    </source>
</evidence>
<reference evidence="7 8" key="1">
    <citation type="submission" date="2017-11" db="EMBL/GenBank/DDBJ databases">
        <title>Genome sequence of Entomoplasma luminosum PIMN-1 (ATCC 49195).</title>
        <authorList>
            <person name="Lo W.-S."/>
            <person name="Gasparich G.E."/>
            <person name="Kuo C.-H."/>
        </authorList>
    </citation>
    <scope>NUCLEOTIDE SEQUENCE [LARGE SCALE GENOMIC DNA]</scope>
    <source>
        <strain evidence="7 8">PIMN-1</strain>
    </source>
</reference>
<dbReference type="GO" id="GO:0019509">
    <property type="term" value="P:L-methionine salvage from methylthioadenosine"/>
    <property type="evidence" value="ECO:0007669"/>
    <property type="project" value="UniProtKB-UniPathway"/>
</dbReference>
<evidence type="ECO:0000256" key="2">
    <source>
        <dbReference type="ARBA" id="ARBA00011974"/>
    </source>
</evidence>
<dbReference type="NCBIfam" id="TIGR01704">
    <property type="entry name" value="MTA_SAH-Nsdase"/>
    <property type="match status" value="1"/>
</dbReference>
<dbReference type="RefSeq" id="WP_025734834.1">
    <property type="nucleotide sequence ID" value="NZ_CP024963.1"/>
</dbReference>
<dbReference type="GO" id="GO:0008930">
    <property type="term" value="F:methylthioadenosine nucleosidase activity"/>
    <property type="evidence" value="ECO:0007669"/>
    <property type="project" value="InterPro"/>
</dbReference>
<dbReference type="GO" id="GO:0019284">
    <property type="term" value="P:L-methionine salvage from S-adenosylmethionine"/>
    <property type="evidence" value="ECO:0007669"/>
    <property type="project" value="TreeGrafter"/>
</dbReference>
<dbReference type="GO" id="GO:0008782">
    <property type="term" value="F:adenosylhomocysteine nucleosidase activity"/>
    <property type="evidence" value="ECO:0007669"/>
    <property type="project" value="UniProtKB-EC"/>
</dbReference>
<proteinExistence type="predicted"/>
<organism evidence="7 8">
    <name type="scientific">Williamsoniiplasma luminosum</name>
    <dbReference type="NCBI Taxonomy" id="214888"/>
    <lineage>
        <taxon>Bacteria</taxon>
        <taxon>Bacillati</taxon>
        <taxon>Mycoplasmatota</taxon>
        <taxon>Mollicutes</taxon>
        <taxon>Entomoplasmatales</taxon>
        <taxon>Williamsoniiplasma</taxon>
    </lineage>
</organism>
<dbReference type="Proteomes" id="UP000232063">
    <property type="component" value="Chromosome"/>
</dbReference>
<dbReference type="OrthoDB" id="9792278at2"/>
<dbReference type="InterPro" id="IPR000845">
    <property type="entry name" value="Nucleoside_phosphorylase_d"/>
</dbReference>
<accession>A0A2K8NVT4</accession>
<protein>
    <recommendedName>
        <fullName evidence="2">adenosylhomocysteine nucleosidase</fullName>
        <ecNumber evidence="2">3.2.2.9</ecNumber>
    </recommendedName>
</protein>
<evidence type="ECO:0000256" key="1">
    <source>
        <dbReference type="ARBA" id="ARBA00004945"/>
    </source>
</evidence>
<dbReference type="AlphaFoldDB" id="A0A2K8NVT4"/>
<evidence type="ECO:0000259" key="6">
    <source>
        <dbReference type="Pfam" id="PF01048"/>
    </source>
</evidence>
<dbReference type="EC" id="3.2.2.9" evidence="2"/>
<gene>
    <name evidence="7" type="primary">mtn</name>
    <name evidence="7" type="ORF">ELUMI_v1c05740</name>
</gene>
<keyword evidence="3" id="KW-0028">Amino-acid biosynthesis</keyword>
<dbReference type="EMBL" id="CP024963">
    <property type="protein sequence ID" value="ATZ17298.1"/>
    <property type="molecule type" value="Genomic_DNA"/>
</dbReference>
<dbReference type="InterPro" id="IPR010049">
    <property type="entry name" value="MTA_SAH_Nsdase"/>
</dbReference>
<dbReference type="PANTHER" id="PTHR46832">
    <property type="entry name" value="5'-METHYLTHIOADENOSINE/S-ADENOSYLHOMOCYSTEINE NUCLEOSIDASE"/>
    <property type="match status" value="1"/>
</dbReference>
<dbReference type="KEGG" id="elj:ELUMI_v1c05740"/>
<dbReference type="Gene3D" id="3.40.50.1580">
    <property type="entry name" value="Nucleoside phosphorylase domain"/>
    <property type="match status" value="1"/>
</dbReference>
<evidence type="ECO:0000256" key="3">
    <source>
        <dbReference type="ARBA" id="ARBA00022605"/>
    </source>
</evidence>
<dbReference type="GO" id="GO:0009164">
    <property type="term" value="P:nucleoside catabolic process"/>
    <property type="evidence" value="ECO:0007669"/>
    <property type="project" value="InterPro"/>
</dbReference>
<dbReference type="Pfam" id="PF01048">
    <property type="entry name" value="PNP_UDP_1"/>
    <property type="match status" value="1"/>
</dbReference>